<reference evidence="4" key="1">
    <citation type="submission" date="2022-01" db="EMBL/GenBank/DDBJ databases">
        <title>Genome assemble of Metamasius hemipterus Nardonella endosymbiont.</title>
        <authorList>
            <person name="Palmieri L."/>
            <person name="Pavarini R."/>
            <person name="Sharma P."/>
        </authorList>
    </citation>
    <scope>NUCLEOTIDE SEQUENCE [LARGE SCALE GENOMIC DNA]</scope>
    <source>
        <strain evidence="4">NARMHE1</strain>
    </source>
</reference>
<dbReference type="SUPFAM" id="SSF140996">
    <property type="entry name" value="Hermes dimerisation domain"/>
    <property type="match status" value="1"/>
</dbReference>
<keyword evidence="5" id="KW-1185">Reference proteome</keyword>
<dbReference type="SUPFAM" id="SSF53098">
    <property type="entry name" value="Ribonuclease H-like"/>
    <property type="match status" value="1"/>
</dbReference>
<evidence type="ECO:0000256" key="2">
    <source>
        <dbReference type="ARBA" id="ARBA00022771"/>
    </source>
</evidence>
<keyword evidence="3" id="KW-0862">Zinc</keyword>
<evidence type="ECO:0000256" key="3">
    <source>
        <dbReference type="ARBA" id="ARBA00022833"/>
    </source>
</evidence>
<evidence type="ECO:0008006" key="6">
    <source>
        <dbReference type="Google" id="ProtNLM"/>
    </source>
</evidence>
<organism evidence="4 5">
    <name type="scientific">endosymbiont of Metamasius hemipterus</name>
    <dbReference type="NCBI Taxonomy" id="204627"/>
    <lineage>
        <taxon>Bacteria</taxon>
        <taxon>Pseudomonadati</taxon>
        <taxon>Pseudomonadota</taxon>
        <taxon>Gammaproteobacteria</taxon>
        <taxon>Candidatus Nardonella</taxon>
    </lineage>
</organism>
<dbReference type="PANTHER" id="PTHR46481:SF10">
    <property type="entry name" value="ZINC FINGER BED DOMAIN-CONTAINING PROTEIN 39"/>
    <property type="match status" value="1"/>
</dbReference>
<dbReference type="Proteomes" id="UP001203831">
    <property type="component" value="Unassembled WGS sequence"/>
</dbReference>
<comment type="caution">
    <text evidence="4">The sequence shown here is derived from an EMBL/GenBank/DDBJ whole genome shotgun (WGS) entry which is preliminary data.</text>
</comment>
<accession>A0ABT0TWH1</accession>
<gene>
    <name evidence="4" type="ORF">L7J86_00930</name>
</gene>
<evidence type="ECO:0000313" key="5">
    <source>
        <dbReference type="Proteomes" id="UP001203831"/>
    </source>
</evidence>
<dbReference type="InterPro" id="IPR052035">
    <property type="entry name" value="ZnF_BED_domain_contain"/>
</dbReference>
<dbReference type="EMBL" id="JAKMAI010000007">
    <property type="protein sequence ID" value="MCM0158343.1"/>
    <property type="molecule type" value="Genomic_DNA"/>
</dbReference>
<proteinExistence type="predicted"/>
<keyword evidence="2" id="KW-0863">Zinc-finger</keyword>
<evidence type="ECO:0000256" key="1">
    <source>
        <dbReference type="ARBA" id="ARBA00022723"/>
    </source>
</evidence>
<evidence type="ECO:0000313" key="4">
    <source>
        <dbReference type="EMBL" id="MCM0158343.1"/>
    </source>
</evidence>
<keyword evidence="1" id="KW-0479">Metal-binding</keyword>
<sequence>MIVKEFQPYSIVEDKEFKIFVKMLCPGYNLPSRKTISDSLIPQTFNKIRASIKEKVKRAYALCITTDSWTSINNENFIAITAHWLDDTDGTTLTLCSHLLDCIVYSDRHTAVNLCEFLQQKFEEWEIQNKIIAVVSDNAHNIVAAIRLGNWRNLGCFAHTVNLSHCTKWP</sequence>
<dbReference type="InterPro" id="IPR012337">
    <property type="entry name" value="RNaseH-like_sf"/>
</dbReference>
<dbReference type="PANTHER" id="PTHR46481">
    <property type="entry name" value="ZINC FINGER BED DOMAIN-CONTAINING PROTEIN 4"/>
    <property type="match status" value="1"/>
</dbReference>
<dbReference type="RefSeq" id="WP_250672689.1">
    <property type="nucleotide sequence ID" value="NZ_JAKMAI010000007.1"/>
</dbReference>
<protein>
    <recommendedName>
        <fullName evidence="6">Transposase</fullName>
    </recommendedName>
</protein>
<name>A0ABT0TWH1_9GAMM</name>